<dbReference type="InterPro" id="IPR010982">
    <property type="entry name" value="Lambda_DNA-bd_dom_sf"/>
</dbReference>
<dbReference type="Gene3D" id="1.10.260.40">
    <property type="entry name" value="lambda repressor-like DNA-binding domains"/>
    <property type="match status" value="1"/>
</dbReference>
<evidence type="ECO:0000313" key="5">
    <source>
        <dbReference type="EMBL" id="MBK1876326.1"/>
    </source>
</evidence>
<dbReference type="GO" id="GO:0003700">
    <property type="term" value="F:DNA-binding transcription factor activity"/>
    <property type="evidence" value="ECO:0007669"/>
    <property type="project" value="TreeGrafter"/>
</dbReference>
<feature type="domain" description="HTH lacI-type" evidence="4">
    <location>
        <begin position="16"/>
        <end position="66"/>
    </location>
</feature>
<reference evidence="5" key="1">
    <citation type="submission" date="2021-01" db="EMBL/GenBank/DDBJ databases">
        <title>Modified the classification status of verrucomicrobia.</title>
        <authorList>
            <person name="Feng X."/>
        </authorList>
    </citation>
    <scope>NUCLEOTIDE SEQUENCE</scope>
    <source>
        <strain evidence="5">KCTC 13126</strain>
    </source>
</reference>
<keyword evidence="6" id="KW-1185">Reference proteome</keyword>
<dbReference type="AlphaFoldDB" id="A0A934RTX5"/>
<dbReference type="SUPFAM" id="SSF47413">
    <property type="entry name" value="lambda repressor-like DNA-binding domains"/>
    <property type="match status" value="1"/>
</dbReference>
<dbReference type="InterPro" id="IPR028082">
    <property type="entry name" value="Peripla_BP_I"/>
</dbReference>
<gene>
    <name evidence="5" type="ORF">JIN87_05565</name>
</gene>
<organism evidence="5 6">
    <name type="scientific">Pelagicoccus mobilis</name>
    <dbReference type="NCBI Taxonomy" id="415221"/>
    <lineage>
        <taxon>Bacteria</taxon>
        <taxon>Pseudomonadati</taxon>
        <taxon>Verrucomicrobiota</taxon>
        <taxon>Opitutia</taxon>
        <taxon>Puniceicoccales</taxon>
        <taxon>Pelagicoccaceae</taxon>
        <taxon>Pelagicoccus</taxon>
    </lineage>
</organism>
<protein>
    <submittedName>
        <fullName evidence="5">LacI family DNA-binding transcriptional regulator</fullName>
    </submittedName>
</protein>
<dbReference type="Gene3D" id="3.40.50.2300">
    <property type="match status" value="2"/>
</dbReference>
<dbReference type="GO" id="GO:0000976">
    <property type="term" value="F:transcription cis-regulatory region binding"/>
    <property type="evidence" value="ECO:0007669"/>
    <property type="project" value="TreeGrafter"/>
</dbReference>
<dbReference type="RefSeq" id="WP_200354541.1">
    <property type="nucleotide sequence ID" value="NZ_JAENIL010000008.1"/>
</dbReference>
<dbReference type="PANTHER" id="PTHR30146">
    <property type="entry name" value="LACI-RELATED TRANSCRIPTIONAL REPRESSOR"/>
    <property type="match status" value="1"/>
</dbReference>
<dbReference type="CDD" id="cd06267">
    <property type="entry name" value="PBP1_LacI_sugar_binding-like"/>
    <property type="match status" value="1"/>
</dbReference>
<sequence>MADAKDEESNIRSVGDFAKYLGLSRWTVSRILNDHPGVHEDTRKRVIEEMNRIGFQPNMMARSLKGAKTGLVGVCFQEIESPLLARKISILQESLRSRGLRAVMEITSGMVEAERDIISHFFSLRVDGVILVGSELQSDDAIFARLSRESIPVVTVDPVNDIPLPKVELDRHQAMHLTLRHLHQRGHRKFGILGLESDPVYGARRMEGLQQAAEKLGLDWESSFLALKKENCTDWSYQYGYDLAQDLLQHEDAPRALIAMNDRVAIGAMKAIREWGFEVVKDFSVIGFDNLEIGQWSEPALTTVGQNVNVLIKDAVELIQEMIDGGVAANGEISRIVQPKLIVRSSS</sequence>
<proteinExistence type="predicted"/>
<keyword evidence="2 5" id="KW-0238">DNA-binding</keyword>
<keyword evidence="1" id="KW-0805">Transcription regulation</keyword>
<keyword evidence="3" id="KW-0804">Transcription</keyword>
<evidence type="ECO:0000313" key="6">
    <source>
        <dbReference type="Proteomes" id="UP000617628"/>
    </source>
</evidence>
<dbReference type="SUPFAM" id="SSF53822">
    <property type="entry name" value="Periplasmic binding protein-like I"/>
    <property type="match status" value="1"/>
</dbReference>
<accession>A0A934RTX5</accession>
<evidence type="ECO:0000256" key="3">
    <source>
        <dbReference type="ARBA" id="ARBA00023163"/>
    </source>
</evidence>
<dbReference type="Pfam" id="PF13377">
    <property type="entry name" value="Peripla_BP_3"/>
    <property type="match status" value="1"/>
</dbReference>
<dbReference type="Proteomes" id="UP000617628">
    <property type="component" value="Unassembled WGS sequence"/>
</dbReference>
<dbReference type="InterPro" id="IPR046335">
    <property type="entry name" value="LacI/GalR-like_sensor"/>
</dbReference>
<dbReference type="CDD" id="cd01392">
    <property type="entry name" value="HTH_LacI"/>
    <property type="match status" value="1"/>
</dbReference>
<comment type="caution">
    <text evidence="5">The sequence shown here is derived from an EMBL/GenBank/DDBJ whole genome shotgun (WGS) entry which is preliminary data.</text>
</comment>
<dbReference type="Pfam" id="PF00356">
    <property type="entry name" value="LacI"/>
    <property type="match status" value="1"/>
</dbReference>
<dbReference type="SMART" id="SM00354">
    <property type="entry name" value="HTH_LACI"/>
    <property type="match status" value="1"/>
</dbReference>
<evidence type="ECO:0000256" key="1">
    <source>
        <dbReference type="ARBA" id="ARBA00023015"/>
    </source>
</evidence>
<evidence type="ECO:0000256" key="2">
    <source>
        <dbReference type="ARBA" id="ARBA00023125"/>
    </source>
</evidence>
<evidence type="ECO:0000259" key="4">
    <source>
        <dbReference type="PROSITE" id="PS50932"/>
    </source>
</evidence>
<dbReference type="EMBL" id="JAENIL010000008">
    <property type="protein sequence ID" value="MBK1876326.1"/>
    <property type="molecule type" value="Genomic_DNA"/>
</dbReference>
<dbReference type="PROSITE" id="PS50932">
    <property type="entry name" value="HTH_LACI_2"/>
    <property type="match status" value="1"/>
</dbReference>
<name>A0A934RTX5_9BACT</name>
<dbReference type="InterPro" id="IPR000843">
    <property type="entry name" value="HTH_LacI"/>
</dbReference>
<dbReference type="PANTHER" id="PTHR30146:SF153">
    <property type="entry name" value="LACTOSE OPERON REPRESSOR"/>
    <property type="match status" value="1"/>
</dbReference>